<evidence type="ECO:0000313" key="6">
    <source>
        <dbReference type="Proteomes" id="UP000295411"/>
    </source>
</evidence>
<sequence>MARNDAQYRMWLELVGEILQQPPGLPTAHEEHILALLNQSFNSALSGRNLVGPAWDNHILAAWPRNYIPDEPPGEYDLRQQPLLRWYMFTGQSEPQSCGRVPEALASNRLQQAWEETARPWNINQQLSIPLRVGGVNHNTYLIQRSDRDFTEQEMDLARLLQPILTGLALHIAVVPMRAGDSTQHSNPGLTIREMSILTLLSKGLTAESLARRLNISPRTAEKHLEHVYRKLDVCDRLMAVQTAHELGILNPSSATSRQNQHS</sequence>
<evidence type="ECO:0000256" key="3">
    <source>
        <dbReference type="ARBA" id="ARBA00023163"/>
    </source>
</evidence>
<accession>A0A4R5TUX7</accession>
<keyword evidence="3" id="KW-0804">Transcription</keyword>
<dbReference type="Gene3D" id="1.10.10.10">
    <property type="entry name" value="Winged helix-like DNA-binding domain superfamily/Winged helix DNA-binding domain"/>
    <property type="match status" value="1"/>
</dbReference>
<evidence type="ECO:0000313" key="5">
    <source>
        <dbReference type="EMBL" id="TDK24839.1"/>
    </source>
</evidence>
<dbReference type="PANTHER" id="PTHR44688">
    <property type="entry name" value="DNA-BINDING TRANSCRIPTIONAL ACTIVATOR DEVR_DOSR"/>
    <property type="match status" value="1"/>
</dbReference>
<dbReference type="Proteomes" id="UP000295411">
    <property type="component" value="Unassembled WGS sequence"/>
</dbReference>
<proteinExistence type="predicted"/>
<keyword evidence="2 5" id="KW-0238">DNA-binding</keyword>
<dbReference type="InterPro" id="IPR036388">
    <property type="entry name" value="WH-like_DNA-bd_sf"/>
</dbReference>
<dbReference type="GO" id="GO:0006355">
    <property type="term" value="P:regulation of DNA-templated transcription"/>
    <property type="evidence" value="ECO:0007669"/>
    <property type="project" value="InterPro"/>
</dbReference>
<dbReference type="Pfam" id="PF00196">
    <property type="entry name" value="GerE"/>
    <property type="match status" value="1"/>
</dbReference>
<evidence type="ECO:0000256" key="2">
    <source>
        <dbReference type="ARBA" id="ARBA00023125"/>
    </source>
</evidence>
<dbReference type="GO" id="GO:0003677">
    <property type="term" value="F:DNA binding"/>
    <property type="evidence" value="ECO:0007669"/>
    <property type="project" value="UniProtKB-KW"/>
</dbReference>
<dbReference type="PRINTS" id="PR00038">
    <property type="entry name" value="HTHLUXR"/>
</dbReference>
<keyword evidence="1" id="KW-0805">Transcription regulation</keyword>
<dbReference type="AlphaFoldDB" id="A0A4R5TUX7"/>
<keyword evidence="6" id="KW-1185">Reference proteome</keyword>
<dbReference type="SUPFAM" id="SSF46894">
    <property type="entry name" value="C-terminal effector domain of the bipartite response regulators"/>
    <property type="match status" value="1"/>
</dbReference>
<comment type="caution">
    <text evidence="5">The sequence shown here is derived from an EMBL/GenBank/DDBJ whole genome shotgun (WGS) entry which is preliminary data.</text>
</comment>
<dbReference type="OrthoDB" id="3178272at2"/>
<dbReference type="PROSITE" id="PS50043">
    <property type="entry name" value="HTH_LUXR_2"/>
    <property type="match status" value="1"/>
</dbReference>
<dbReference type="InterPro" id="IPR000792">
    <property type="entry name" value="Tscrpt_reg_LuxR_C"/>
</dbReference>
<name>A0A4R5TUX7_9MICC</name>
<dbReference type="RefSeq" id="WP_133404502.1">
    <property type="nucleotide sequence ID" value="NZ_SMTK01000004.1"/>
</dbReference>
<dbReference type="CDD" id="cd06170">
    <property type="entry name" value="LuxR_C_like"/>
    <property type="match status" value="1"/>
</dbReference>
<feature type="domain" description="HTH luxR-type" evidence="4">
    <location>
        <begin position="183"/>
        <end position="248"/>
    </location>
</feature>
<dbReference type="EMBL" id="SMTK01000004">
    <property type="protein sequence ID" value="TDK24839.1"/>
    <property type="molecule type" value="Genomic_DNA"/>
</dbReference>
<protein>
    <submittedName>
        <fullName evidence="5">DNA-binding response regulator</fullName>
    </submittedName>
</protein>
<dbReference type="InterPro" id="IPR016032">
    <property type="entry name" value="Sig_transdc_resp-reg_C-effctor"/>
</dbReference>
<organism evidence="5 6">
    <name type="scientific">Arthrobacter crusticola</name>
    <dbReference type="NCBI Taxonomy" id="2547960"/>
    <lineage>
        <taxon>Bacteria</taxon>
        <taxon>Bacillati</taxon>
        <taxon>Actinomycetota</taxon>
        <taxon>Actinomycetes</taxon>
        <taxon>Micrococcales</taxon>
        <taxon>Micrococcaceae</taxon>
        <taxon>Arthrobacter</taxon>
    </lineage>
</organism>
<gene>
    <name evidence="5" type="ORF">E2F48_13660</name>
</gene>
<evidence type="ECO:0000259" key="4">
    <source>
        <dbReference type="PROSITE" id="PS50043"/>
    </source>
</evidence>
<dbReference type="PANTHER" id="PTHR44688:SF16">
    <property type="entry name" value="DNA-BINDING TRANSCRIPTIONAL ACTIVATOR DEVR_DOSR"/>
    <property type="match status" value="1"/>
</dbReference>
<reference evidence="5 6" key="1">
    <citation type="submission" date="2019-03" db="EMBL/GenBank/DDBJ databases">
        <title>Arthrobacter sp. nov., an bacterium isolated from biocrust in Mu Us Desert.</title>
        <authorList>
            <person name="Lixiong L."/>
        </authorList>
    </citation>
    <scope>NUCLEOTIDE SEQUENCE [LARGE SCALE GENOMIC DNA]</scope>
    <source>
        <strain evidence="5 6">SLN-3</strain>
    </source>
</reference>
<dbReference type="SMART" id="SM00421">
    <property type="entry name" value="HTH_LUXR"/>
    <property type="match status" value="1"/>
</dbReference>
<evidence type="ECO:0000256" key="1">
    <source>
        <dbReference type="ARBA" id="ARBA00023015"/>
    </source>
</evidence>